<dbReference type="SMART" id="SM00279">
    <property type="entry name" value="HhH2"/>
    <property type="match status" value="1"/>
</dbReference>
<feature type="compositionally biased region" description="Acidic residues" evidence="11">
    <location>
        <begin position="1060"/>
        <end position="1070"/>
    </location>
</feature>
<dbReference type="InterPro" id="IPR008984">
    <property type="entry name" value="SMAD_FHA_dom_sf"/>
</dbReference>
<evidence type="ECO:0000313" key="13">
    <source>
        <dbReference type="EMBL" id="CAF0756949.1"/>
    </source>
</evidence>
<dbReference type="SUPFAM" id="SSF88723">
    <property type="entry name" value="PIN domain-like"/>
    <property type="match status" value="1"/>
</dbReference>
<dbReference type="GO" id="GO:0003697">
    <property type="term" value="F:single-stranded DNA binding"/>
    <property type="evidence" value="ECO:0007669"/>
    <property type="project" value="InterPro"/>
</dbReference>
<dbReference type="GO" id="GO:0004520">
    <property type="term" value="F:DNA endonuclease activity"/>
    <property type="evidence" value="ECO:0007669"/>
    <property type="project" value="TreeGrafter"/>
</dbReference>
<dbReference type="GO" id="GO:0006289">
    <property type="term" value="P:nucleotide-excision repair"/>
    <property type="evidence" value="ECO:0007669"/>
    <property type="project" value="InterPro"/>
</dbReference>
<dbReference type="Gene3D" id="2.60.200.20">
    <property type="match status" value="1"/>
</dbReference>
<dbReference type="InterPro" id="IPR006084">
    <property type="entry name" value="XPG/Rad2"/>
</dbReference>
<proteinExistence type="inferred from homology"/>
<dbReference type="CDD" id="cd19856">
    <property type="entry name" value="DSRM_Kanadaptin"/>
    <property type="match status" value="1"/>
</dbReference>
<dbReference type="Pfam" id="PF00752">
    <property type="entry name" value="XPG_N"/>
    <property type="match status" value="1"/>
</dbReference>
<feature type="compositionally biased region" description="Polar residues" evidence="11">
    <location>
        <begin position="1439"/>
        <end position="1454"/>
    </location>
</feature>
<reference evidence="13" key="1">
    <citation type="submission" date="2021-02" db="EMBL/GenBank/DDBJ databases">
        <authorList>
            <person name="Nowell W R."/>
        </authorList>
    </citation>
    <scope>NUCLEOTIDE SEQUENCE</scope>
    <source>
        <strain evidence="13">Ploen Becks lab</strain>
    </source>
</reference>
<dbReference type="SMART" id="SM00240">
    <property type="entry name" value="FHA"/>
    <property type="match status" value="1"/>
</dbReference>
<dbReference type="InterPro" id="IPR000253">
    <property type="entry name" value="FHA_dom"/>
</dbReference>
<dbReference type="PRINTS" id="PR00066">
    <property type="entry name" value="XRODRMPGMNTG"/>
</dbReference>
<dbReference type="InterPro" id="IPR029060">
    <property type="entry name" value="PIN-like_dom_sf"/>
</dbReference>
<dbReference type="SMART" id="SM00485">
    <property type="entry name" value="XPGN"/>
    <property type="match status" value="1"/>
</dbReference>
<keyword evidence="14" id="KW-1185">Reference proteome</keyword>
<dbReference type="Pfam" id="PF00498">
    <property type="entry name" value="FHA"/>
    <property type="match status" value="1"/>
</dbReference>
<dbReference type="SUPFAM" id="SSF49879">
    <property type="entry name" value="SMAD/FHA domain"/>
    <property type="match status" value="1"/>
</dbReference>
<feature type="region of interest" description="Disordered" evidence="11">
    <location>
        <begin position="229"/>
        <end position="263"/>
    </location>
</feature>
<evidence type="ECO:0000256" key="4">
    <source>
        <dbReference type="ARBA" id="ARBA00022722"/>
    </source>
</evidence>
<feature type="coiled-coil region" evidence="10">
    <location>
        <begin position="517"/>
        <end position="551"/>
    </location>
</feature>
<keyword evidence="4" id="KW-0540">Nuclease</keyword>
<feature type="compositionally biased region" description="Acidic residues" evidence="11">
    <location>
        <begin position="247"/>
        <end position="260"/>
    </location>
</feature>
<dbReference type="Pfam" id="PF00867">
    <property type="entry name" value="XPG_I"/>
    <property type="match status" value="1"/>
</dbReference>
<accession>A0A813PW37</accession>
<feature type="compositionally biased region" description="Basic residues" evidence="11">
    <location>
        <begin position="1455"/>
        <end position="1465"/>
    </location>
</feature>
<dbReference type="Gene3D" id="3.40.50.1010">
    <property type="entry name" value="5'-nuclease"/>
    <property type="match status" value="2"/>
</dbReference>
<dbReference type="PANTHER" id="PTHR16171">
    <property type="entry name" value="DNA REPAIR PROTEIN COMPLEMENTING XP-G CELLS-RELATED"/>
    <property type="match status" value="1"/>
</dbReference>
<evidence type="ECO:0000256" key="6">
    <source>
        <dbReference type="ARBA" id="ARBA00022759"/>
    </source>
</evidence>
<feature type="compositionally biased region" description="Basic residues" evidence="11">
    <location>
        <begin position="1505"/>
        <end position="1518"/>
    </location>
</feature>
<comment type="subcellular location">
    <subcellularLocation>
        <location evidence="2">Nucleus</location>
    </subcellularLocation>
</comment>
<evidence type="ECO:0000256" key="11">
    <source>
        <dbReference type="SAM" id="MobiDB-lite"/>
    </source>
</evidence>
<dbReference type="PROSITE" id="PS50006">
    <property type="entry name" value="FHA_DOMAIN"/>
    <property type="match status" value="1"/>
</dbReference>
<dbReference type="SUPFAM" id="SSF47807">
    <property type="entry name" value="5' to 3' exonuclease, C-terminal subdomain"/>
    <property type="match status" value="1"/>
</dbReference>
<evidence type="ECO:0000256" key="2">
    <source>
        <dbReference type="ARBA" id="ARBA00004123"/>
    </source>
</evidence>
<dbReference type="InterPro" id="IPR006085">
    <property type="entry name" value="XPG_DNA_repair_N"/>
</dbReference>
<comment type="cofactor">
    <cofactor evidence="1">
        <name>Mg(2+)</name>
        <dbReference type="ChEBI" id="CHEBI:18420"/>
    </cofactor>
</comment>
<dbReference type="OrthoDB" id="433755at2759"/>
<evidence type="ECO:0000256" key="7">
    <source>
        <dbReference type="ARBA" id="ARBA00022801"/>
    </source>
</evidence>
<protein>
    <recommendedName>
        <fullName evidence="12">FHA domain-containing protein</fullName>
    </recommendedName>
</protein>
<dbReference type="Proteomes" id="UP000663879">
    <property type="component" value="Unassembled WGS sequence"/>
</dbReference>
<comment type="similarity">
    <text evidence="3">Belongs to the XPG/RAD2 endonuclease family. XPG subfamily.</text>
</comment>
<keyword evidence="6" id="KW-0255">Endonuclease</keyword>
<dbReference type="PRINTS" id="PR00853">
    <property type="entry name" value="XPGRADSUPER"/>
</dbReference>
<dbReference type="GO" id="GO:0046872">
    <property type="term" value="F:metal ion binding"/>
    <property type="evidence" value="ECO:0007669"/>
    <property type="project" value="UniProtKB-KW"/>
</dbReference>
<keyword evidence="5" id="KW-0479">Metal-binding</keyword>
<comment type="caution">
    <text evidence="13">The sequence shown here is derived from an EMBL/GenBank/DDBJ whole genome shotgun (WGS) entry which is preliminary data.</text>
</comment>
<dbReference type="InterPro" id="IPR006086">
    <property type="entry name" value="XPG-I_dom"/>
</dbReference>
<keyword evidence="9" id="KW-0539">Nucleus</keyword>
<feature type="coiled-coil region" evidence="10">
    <location>
        <begin position="417"/>
        <end position="491"/>
    </location>
</feature>
<evidence type="ECO:0000313" key="14">
    <source>
        <dbReference type="Proteomes" id="UP000663879"/>
    </source>
</evidence>
<dbReference type="Gene3D" id="1.10.150.20">
    <property type="entry name" value="5' to 3' exonuclease, C-terminal subdomain"/>
    <property type="match status" value="1"/>
</dbReference>
<dbReference type="CDD" id="cd09868">
    <property type="entry name" value="PIN_XPG_RAD2"/>
    <property type="match status" value="1"/>
</dbReference>
<feature type="compositionally biased region" description="Polar residues" evidence="11">
    <location>
        <begin position="1"/>
        <end position="10"/>
    </location>
</feature>
<dbReference type="CDD" id="cd22677">
    <property type="entry name" value="FHA_Kanadaptin"/>
    <property type="match status" value="1"/>
</dbReference>
<evidence type="ECO:0000256" key="5">
    <source>
        <dbReference type="ARBA" id="ARBA00022723"/>
    </source>
</evidence>
<name>A0A813PW37_9BILA</name>
<evidence type="ECO:0000259" key="12">
    <source>
        <dbReference type="PROSITE" id="PS50006"/>
    </source>
</evidence>
<keyword evidence="10" id="KW-0175">Coiled coil</keyword>
<dbReference type="InterPro" id="IPR008918">
    <property type="entry name" value="HhH2"/>
</dbReference>
<feature type="domain" description="FHA" evidence="12">
    <location>
        <begin position="103"/>
        <end position="160"/>
    </location>
</feature>
<organism evidence="13 14">
    <name type="scientific">Brachionus calyciflorus</name>
    <dbReference type="NCBI Taxonomy" id="104777"/>
    <lineage>
        <taxon>Eukaryota</taxon>
        <taxon>Metazoa</taxon>
        <taxon>Spiralia</taxon>
        <taxon>Gnathifera</taxon>
        <taxon>Rotifera</taxon>
        <taxon>Eurotatoria</taxon>
        <taxon>Monogononta</taxon>
        <taxon>Pseudotrocha</taxon>
        <taxon>Ploima</taxon>
        <taxon>Brachionidae</taxon>
        <taxon>Brachionus</taxon>
    </lineage>
</organism>
<evidence type="ECO:0000256" key="10">
    <source>
        <dbReference type="SAM" id="Coils"/>
    </source>
</evidence>
<feature type="region of interest" description="Disordered" evidence="11">
    <location>
        <begin position="1"/>
        <end position="49"/>
    </location>
</feature>
<sequence>MNENQESNNVEEAPKTEDGFSIPLCPPLAPPPQLSRPSPSLKTSKQEQQIPTLKYTKPEWSSIPPACQGENILDDEGFCNHYFLEVIKNGTVIEKITLTKEFISFGRLDTCDVLCEHPTLSRYHAILQYSNGLVDTKFPQGFYVYDLNSTHGTFINKNKSTPNQFVPFKTDNILKFGQSTRLYILHGPKPKYTSDDLNINLTHEQMKKLKEKYDKISLKLKIRKEIEEEDAYEEERKKNDKGVDWGLNDELEGSDNDEQSGENPFAIDQVDESYFSSDPKKALKNFFDREGDELEYEVDDLGQGKYKCRIRLPIHNNYGETIYAEIQHDGKKKDCMTMCALEACRILNSQGILKQSRSETEKRKRQKDWESNDYYDSDEDTFLDRTGDVEKKRLQRMAQAGKLQDTKSSQQNQVHTFESLQQDIKSLLTEQDDLETKLEKCKNVIKAISDDDVDSYIQSLKQGSELDTVTRAKYRKRLVEMKNEILKKEKLINVAKPASFDYITWKNELLECLKKSKELKEQEIIREKVVNENLERQKEIKKSEAIKIKKDEIEQIEKAKIPTRQNIEKIDVDTLERDESDLEEKLPAKSKKQKTDKSIEQNFVSPYEVFHKDYDMWMPPEGQSGDGKTNIWLHQATKGVKNSSNGHILVLYNRICKLLFFKIKPIFVFDGPNVPRLKQRVLKERQRRRNAAADKAKNIEDKIQKNILETRLLAALGVNSEDNLAPKTSNSNQHTQPDIDDLFILPEKANFAQFKDEIDDEESKDSKNFKLESESYEYVDLDDMDPEVFDSLPDDIKFDLLHEHKRRLREKKSMNFEEFPQESNEFSNYQMSLLLKKSQVSNKINDLKKSIKSEMASGTNFEDVYHQKVASEADSEVILFRKKIVNRFTAKDILDEIHNQKHVKEEQEDNYVFDIKNDIKTEPTFRIEFNDDNKIELVPSQQNVDQSENDTKTIEEKYVLMDENSIIEKDIPMVQSEEIQNDSLIRNLPIKVINSSDSVKLSDNINKEINQDDEPIITKKIIVENQEQSQRIELDLVENDIIKEKNFSNSDSETQKTEEIIEDTDEDDDNDFEEVKENEVDILKEIVEINKIQIASQKSQPQSQNKQPVNQNLNPIEVLEEAEQSINIENLEEYNSNLILETNQLIREKETNDRLSNSIERYVIEDAKVLLRLFGLPYVDSPGEAEAQCAYLDLTNQSDGSITEDSDVWLFGAKRVYKNFFGTDQFIDFYSDSVIKSQLGLERETLIDVALLVGSDYTVGVENVGIVKAVEILNEFEGKGIDKLKNFKEWHSKAKNSNQKHSKIRQALLKLDLAESFPSEIVFNAYINPELDKSSEEFSWSMPDLDSIRKFLIKKMAWPVKKIDDDLLPIIKRFNEKSVQKTIENFFTYETTSSFAKQSKRMKQAINLFKSKSDVGTAKTKNGDLNLSEDDDVDDIAMESNQPKSSKMTNQTNKKSLKTNRKRGKKDLDDEKNDDVDLIESEEEKSSPNKRKSSDSVLLKDYKKPTRSSTRRANNKNK</sequence>
<evidence type="ECO:0000256" key="8">
    <source>
        <dbReference type="ARBA" id="ARBA00022842"/>
    </source>
</evidence>
<dbReference type="SMART" id="SM00484">
    <property type="entry name" value="XPGI"/>
    <property type="match status" value="1"/>
</dbReference>
<feature type="region of interest" description="Disordered" evidence="11">
    <location>
        <begin position="1439"/>
        <end position="1518"/>
    </location>
</feature>
<feature type="compositionally biased region" description="Pro residues" evidence="11">
    <location>
        <begin position="24"/>
        <end position="34"/>
    </location>
</feature>
<gene>
    <name evidence="13" type="ORF">OXX778_LOCUS4222</name>
</gene>
<feature type="region of interest" description="Disordered" evidence="11">
    <location>
        <begin position="1048"/>
        <end position="1070"/>
    </location>
</feature>
<evidence type="ECO:0000256" key="9">
    <source>
        <dbReference type="ARBA" id="ARBA00023242"/>
    </source>
</evidence>
<feature type="compositionally biased region" description="Basic and acidic residues" evidence="11">
    <location>
        <begin position="234"/>
        <end position="243"/>
    </location>
</feature>
<dbReference type="EMBL" id="CAJNOC010000406">
    <property type="protein sequence ID" value="CAF0756949.1"/>
    <property type="molecule type" value="Genomic_DNA"/>
</dbReference>
<keyword evidence="7" id="KW-0378">Hydrolase</keyword>
<dbReference type="PANTHER" id="PTHR16171:SF7">
    <property type="entry name" value="DNA REPAIR PROTEIN RAD2"/>
    <property type="match status" value="1"/>
</dbReference>
<keyword evidence="8" id="KW-0460">Magnesium</keyword>
<dbReference type="InterPro" id="IPR001044">
    <property type="entry name" value="XPG/Rad2_eukaryotes"/>
</dbReference>
<dbReference type="GO" id="GO:0016787">
    <property type="term" value="F:hydrolase activity"/>
    <property type="evidence" value="ECO:0007669"/>
    <property type="project" value="UniProtKB-KW"/>
</dbReference>
<evidence type="ECO:0000256" key="3">
    <source>
        <dbReference type="ARBA" id="ARBA00005283"/>
    </source>
</evidence>
<evidence type="ECO:0000256" key="1">
    <source>
        <dbReference type="ARBA" id="ARBA00001946"/>
    </source>
</evidence>
<feature type="compositionally biased region" description="Acidic residues" evidence="11">
    <location>
        <begin position="1470"/>
        <end position="1483"/>
    </location>
</feature>
<feature type="compositionally biased region" description="Basic and acidic residues" evidence="11">
    <location>
        <begin position="1484"/>
        <end position="1504"/>
    </location>
</feature>
<dbReference type="InterPro" id="IPR036279">
    <property type="entry name" value="5-3_exonuclease_C_sf"/>
</dbReference>
<dbReference type="GO" id="GO:0005634">
    <property type="term" value="C:nucleus"/>
    <property type="evidence" value="ECO:0007669"/>
    <property type="project" value="UniProtKB-SubCell"/>
</dbReference>